<dbReference type="InterPro" id="IPR036188">
    <property type="entry name" value="FAD/NAD-bd_sf"/>
</dbReference>
<keyword evidence="1" id="KW-0560">Oxidoreductase</keyword>
<sequence length="316" mass="33972">MAPPQVNRLRDKGLVDRKKVVGFNFDGTRLTGHPGDTLASALLANGVRLVARSFKYHRPRGILTAGSEEPNALVELRTNARREPNTRATTVELYDGLNAASQNRWPSLKYDLLSVNQLASPIFGAGFYYKTFMWPASFWEKVYEPMIRRAAGLGRAASAADPDHYEKSNAFCDVLVIGGGAAGLSAALSAAKAGARVILCDEDFRLGGRLLAERDQIDGRPAHEWVAAAEAELESLPDCRILRRTSVFASMTAAPTPRSSGSTIICPCRRRMSRASACGASWPSVPFCAPAPSSGPSFLATTTAPASCWRAPCALT</sequence>
<reference evidence="2 3" key="1">
    <citation type="journal article" date="2016" name="Environ. Microbiol.">
        <title>New Methyloceanibacter diversity from North Sea sediments includes methanotroph containing solely the soluble methane monooxygenase.</title>
        <authorList>
            <person name="Vekeman B."/>
            <person name="Kerckhof F.M."/>
            <person name="Cremers G."/>
            <person name="de Vos P."/>
            <person name="Vandamme P."/>
            <person name="Boon N."/>
            <person name="Op den Camp H.J."/>
            <person name="Heylen K."/>
        </authorList>
    </citation>
    <scope>NUCLEOTIDE SEQUENCE [LARGE SCALE GENOMIC DNA]</scope>
    <source>
        <strain evidence="2 3">R-67177</strain>
    </source>
</reference>
<dbReference type="Pfam" id="PF13510">
    <property type="entry name" value="Fer2_4"/>
    <property type="match status" value="1"/>
</dbReference>
<dbReference type="PANTHER" id="PTHR42949:SF3">
    <property type="entry name" value="ANAEROBIC GLYCEROL-3-PHOSPHATE DEHYDROGENASE SUBUNIT B"/>
    <property type="match status" value="1"/>
</dbReference>
<dbReference type="InterPro" id="IPR051691">
    <property type="entry name" value="Metab_Enz_Cyan_OpOx_G3PDH"/>
</dbReference>
<evidence type="ECO:0008006" key="4">
    <source>
        <dbReference type="Google" id="ProtNLM"/>
    </source>
</evidence>
<keyword evidence="3" id="KW-1185">Reference proteome</keyword>
<evidence type="ECO:0000313" key="2">
    <source>
        <dbReference type="EMBL" id="ODS03189.1"/>
    </source>
</evidence>
<proteinExistence type="predicted"/>
<name>A0A1E3WBK0_9HYPH</name>
<comment type="caution">
    <text evidence="2">The sequence shown here is derived from an EMBL/GenBank/DDBJ whole genome shotgun (WGS) entry which is preliminary data.</text>
</comment>
<dbReference type="Pfam" id="PF12831">
    <property type="entry name" value="FAD_oxidored"/>
    <property type="match status" value="1"/>
</dbReference>
<protein>
    <recommendedName>
        <fullName evidence="4">FAD/NAD(P)-binding domain-containing protein</fullName>
    </recommendedName>
</protein>
<gene>
    <name evidence="2" type="ORF">AUC71_10985</name>
</gene>
<dbReference type="InterPro" id="IPR042204">
    <property type="entry name" value="2Fe-2S-bd_N"/>
</dbReference>
<dbReference type="SUPFAM" id="SSF51971">
    <property type="entry name" value="Nucleotide-binding domain"/>
    <property type="match status" value="1"/>
</dbReference>
<dbReference type="Gene3D" id="3.50.50.60">
    <property type="entry name" value="FAD/NAD(P)-binding domain"/>
    <property type="match status" value="1"/>
</dbReference>
<organism evidence="2 3">
    <name type="scientific">Methyloceanibacter marginalis</name>
    <dbReference type="NCBI Taxonomy" id="1774971"/>
    <lineage>
        <taxon>Bacteria</taxon>
        <taxon>Pseudomonadati</taxon>
        <taxon>Pseudomonadota</taxon>
        <taxon>Alphaproteobacteria</taxon>
        <taxon>Hyphomicrobiales</taxon>
        <taxon>Hyphomicrobiaceae</taxon>
        <taxon>Methyloceanibacter</taxon>
    </lineage>
</organism>
<dbReference type="EMBL" id="LPWD01000152">
    <property type="protein sequence ID" value="ODS03189.1"/>
    <property type="molecule type" value="Genomic_DNA"/>
</dbReference>
<dbReference type="Gene3D" id="3.10.20.440">
    <property type="entry name" value="2Fe-2S iron-sulphur cluster binding domain, sarcosine oxidase, alpha subunit, N-terminal domain"/>
    <property type="match status" value="1"/>
</dbReference>
<dbReference type="PANTHER" id="PTHR42949">
    <property type="entry name" value="ANAEROBIC GLYCEROL-3-PHOSPHATE DEHYDROGENASE SUBUNIT B"/>
    <property type="match status" value="1"/>
</dbReference>
<dbReference type="Proteomes" id="UP000095042">
    <property type="component" value="Unassembled WGS sequence"/>
</dbReference>
<evidence type="ECO:0000313" key="3">
    <source>
        <dbReference type="Proteomes" id="UP000095042"/>
    </source>
</evidence>
<accession>A0A1E3WBK0</accession>
<evidence type="ECO:0000256" key="1">
    <source>
        <dbReference type="ARBA" id="ARBA00023002"/>
    </source>
</evidence>
<dbReference type="AlphaFoldDB" id="A0A1E3WBK0"/>
<dbReference type="GO" id="GO:0016491">
    <property type="term" value="F:oxidoreductase activity"/>
    <property type="evidence" value="ECO:0007669"/>
    <property type="project" value="UniProtKB-KW"/>
</dbReference>